<dbReference type="InParanoid" id="A0A2P6MWQ6"/>
<sequence length="99" mass="11417">MVERARKPQLKVVFGVRDVVEGDIIRLVADRNRLLMWVQSTDVNKCVRFNRGSQPNMTTSRQLQTEQNPVRKNRKIPEDTCQPQGLPIIHLTIIDLTVP</sequence>
<dbReference type="EMBL" id="MDYQ01000349">
    <property type="protein sequence ID" value="PRP76134.1"/>
    <property type="molecule type" value="Genomic_DNA"/>
</dbReference>
<evidence type="ECO:0000313" key="3">
    <source>
        <dbReference type="Proteomes" id="UP000241769"/>
    </source>
</evidence>
<accession>A0A2P6MWQ6</accession>
<evidence type="ECO:0000313" key="2">
    <source>
        <dbReference type="EMBL" id="PRP76134.1"/>
    </source>
</evidence>
<organism evidence="2 3">
    <name type="scientific">Planoprotostelium fungivorum</name>
    <dbReference type="NCBI Taxonomy" id="1890364"/>
    <lineage>
        <taxon>Eukaryota</taxon>
        <taxon>Amoebozoa</taxon>
        <taxon>Evosea</taxon>
        <taxon>Variosea</taxon>
        <taxon>Cavosteliida</taxon>
        <taxon>Cavosteliaceae</taxon>
        <taxon>Planoprotostelium</taxon>
    </lineage>
</organism>
<name>A0A2P6MWQ6_9EUKA</name>
<dbReference type="Proteomes" id="UP000241769">
    <property type="component" value="Unassembled WGS sequence"/>
</dbReference>
<dbReference type="AlphaFoldDB" id="A0A2P6MWQ6"/>
<comment type="caution">
    <text evidence="2">The sequence shown here is derived from an EMBL/GenBank/DDBJ whole genome shotgun (WGS) entry which is preliminary data.</text>
</comment>
<keyword evidence="3" id="KW-1185">Reference proteome</keyword>
<feature type="region of interest" description="Disordered" evidence="1">
    <location>
        <begin position="49"/>
        <end position="81"/>
    </location>
</feature>
<proteinExistence type="predicted"/>
<feature type="compositionally biased region" description="Polar residues" evidence="1">
    <location>
        <begin position="51"/>
        <end position="70"/>
    </location>
</feature>
<reference evidence="2 3" key="1">
    <citation type="journal article" date="2018" name="Genome Biol. Evol.">
        <title>Multiple Roots of Fruiting Body Formation in Amoebozoa.</title>
        <authorList>
            <person name="Hillmann F."/>
            <person name="Forbes G."/>
            <person name="Novohradska S."/>
            <person name="Ferling I."/>
            <person name="Riege K."/>
            <person name="Groth M."/>
            <person name="Westermann M."/>
            <person name="Marz M."/>
            <person name="Spaller T."/>
            <person name="Winckler T."/>
            <person name="Schaap P."/>
            <person name="Glockner G."/>
        </authorList>
    </citation>
    <scope>NUCLEOTIDE SEQUENCE [LARGE SCALE GENOMIC DNA]</scope>
    <source>
        <strain evidence="2 3">Jena</strain>
    </source>
</reference>
<gene>
    <name evidence="2" type="ORF">PROFUN_15424</name>
</gene>
<evidence type="ECO:0000256" key="1">
    <source>
        <dbReference type="SAM" id="MobiDB-lite"/>
    </source>
</evidence>
<protein>
    <submittedName>
        <fullName evidence="2">Uncharacterized protein</fullName>
    </submittedName>
</protein>